<evidence type="ECO:0000256" key="2">
    <source>
        <dbReference type="ARBA" id="ARBA00008873"/>
    </source>
</evidence>
<dbReference type="Gene3D" id="1.20.1510.10">
    <property type="entry name" value="Cation efflux protein transmembrane domain"/>
    <property type="match status" value="1"/>
</dbReference>
<feature type="compositionally biased region" description="Basic and acidic residues" evidence="9">
    <location>
        <begin position="39"/>
        <end position="60"/>
    </location>
</feature>
<evidence type="ECO:0000256" key="6">
    <source>
        <dbReference type="ARBA" id="ARBA00022989"/>
    </source>
</evidence>
<dbReference type="RefSeq" id="WP_084545297.1">
    <property type="nucleotide sequence ID" value="NZ_KI519499.1"/>
</dbReference>
<keyword evidence="5" id="KW-0864">Zinc transport</keyword>
<dbReference type="PANTHER" id="PTHR11562">
    <property type="entry name" value="CATION EFFLUX PROTEIN/ ZINC TRANSPORTER"/>
    <property type="match status" value="1"/>
</dbReference>
<feature type="transmembrane region" description="Helical" evidence="10">
    <location>
        <begin position="219"/>
        <end position="239"/>
    </location>
</feature>
<reference evidence="14" key="2">
    <citation type="journal article" date="2007" name="BMC Genomics">
        <title>Phylogenetic and functional analysis of the Cation Diffusion Facilitator (CDF) family: improved signature and prediction of substrate specificity.</title>
        <authorList>
            <person name="Montanini B."/>
            <person name="Blaudez D."/>
            <person name="Jeandroz S."/>
            <person name="Sanders D."/>
            <person name="Chalot M."/>
        </authorList>
    </citation>
    <scope>NUCLEOTIDE SEQUENCE</scope>
</reference>
<feature type="transmembrane region" description="Helical" evidence="10">
    <location>
        <begin position="183"/>
        <end position="207"/>
    </location>
</feature>
<sequence>MTGQHPPAGREHGHEHFHGAPCAHHDHAAAADAATAAHHAHDGCDHDSDHGHDHGHDHAGHAHAHGHHHGHGHHHHGPLPVGKAFAVGIALNLGFVLVEAGFGFASDSLALLADAGHNLSDVAALALAWAASWLSGRAPTPSRTWGYGRSSILASLVNAIALLVAVGAIAWESVGRLADPQPVAEMTVAVVAAIGIVINSATAWFFMHGKDSDINLRGAYLHMVADAAVSLGVVLAALAMRATGWLWLDPALSLVICAVLVWGTWGLLRESVDMALDAVPASIDRAAVERWLAARPGVTEVHDLHIWPISASDIALTAHLVKPDGGCDDGELHAIADGLKARFGIGHVTVQVERGDHERACRYAPAEVI</sequence>
<evidence type="ECO:0000256" key="1">
    <source>
        <dbReference type="ARBA" id="ARBA00004141"/>
    </source>
</evidence>
<keyword evidence="7" id="KW-0406">Ion transport</keyword>
<evidence type="ECO:0000256" key="10">
    <source>
        <dbReference type="SAM" id="Phobius"/>
    </source>
</evidence>
<dbReference type="InterPro" id="IPR027469">
    <property type="entry name" value="Cation_efflux_TMD_sf"/>
</dbReference>
<feature type="compositionally biased region" description="Basic residues" evidence="9">
    <location>
        <begin position="61"/>
        <end position="77"/>
    </location>
</feature>
<evidence type="ECO:0000259" key="11">
    <source>
        <dbReference type="Pfam" id="PF01545"/>
    </source>
</evidence>
<evidence type="ECO:0000256" key="5">
    <source>
        <dbReference type="ARBA" id="ARBA00022906"/>
    </source>
</evidence>
<keyword evidence="6 10" id="KW-1133">Transmembrane helix</keyword>
<dbReference type="OrthoDB" id="9809646at2"/>
<keyword evidence="13" id="KW-1185">Reference proteome</keyword>
<dbReference type="InterPro" id="IPR002524">
    <property type="entry name" value="Cation_efflux"/>
</dbReference>
<evidence type="ECO:0000256" key="4">
    <source>
        <dbReference type="ARBA" id="ARBA00022692"/>
    </source>
</evidence>
<evidence type="ECO:0000256" key="9">
    <source>
        <dbReference type="SAM" id="MobiDB-lite"/>
    </source>
</evidence>
<dbReference type="AlphaFoldDB" id="A0A8B6XBQ2"/>
<comment type="similarity">
    <text evidence="2">Belongs to the cation diffusion facilitator (CDF) transporter (TC 2.A.4) family. SLC30A subfamily.</text>
</comment>
<protein>
    <submittedName>
        <fullName evidence="14">Cation diffusion facilitator family transporter</fullName>
    </submittedName>
</protein>
<dbReference type="InterPro" id="IPR050681">
    <property type="entry name" value="CDF/SLC30A"/>
</dbReference>
<keyword evidence="5" id="KW-0862">Zinc</keyword>
<name>A0A8B6XBQ2_9BURK</name>
<feature type="transmembrane region" description="Helical" evidence="10">
    <location>
        <begin position="152"/>
        <end position="171"/>
    </location>
</feature>
<dbReference type="Pfam" id="PF16916">
    <property type="entry name" value="ZT_dimer"/>
    <property type="match status" value="1"/>
</dbReference>
<dbReference type="Pfam" id="PF01545">
    <property type="entry name" value="Cation_efflux"/>
    <property type="match status" value="1"/>
</dbReference>
<feature type="domain" description="Cation efflux protein cytoplasmic" evidence="12">
    <location>
        <begin position="282"/>
        <end position="353"/>
    </location>
</feature>
<feature type="region of interest" description="Disordered" evidence="9">
    <location>
        <begin position="1"/>
        <end position="77"/>
    </location>
</feature>
<proteinExistence type="inferred from homology"/>
<keyword evidence="8 10" id="KW-0472">Membrane</keyword>
<dbReference type="GO" id="GO:0005385">
    <property type="term" value="F:zinc ion transmembrane transporter activity"/>
    <property type="evidence" value="ECO:0007669"/>
    <property type="project" value="TreeGrafter"/>
</dbReference>
<evidence type="ECO:0000256" key="7">
    <source>
        <dbReference type="ARBA" id="ARBA00023065"/>
    </source>
</evidence>
<comment type="subcellular location">
    <subcellularLocation>
        <location evidence="1">Membrane</location>
        <topology evidence="1">Multi-pass membrane protein</topology>
    </subcellularLocation>
</comment>
<dbReference type="InterPro" id="IPR058533">
    <property type="entry name" value="Cation_efflux_TM"/>
</dbReference>
<dbReference type="GO" id="GO:0005886">
    <property type="term" value="C:plasma membrane"/>
    <property type="evidence" value="ECO:0007669"/>
    <property type="project" value="TreeGrafter"/>
</dbReference>
<keyword evidence="4 10" id="KW-0812">Transmembrane</keyword>
<reference evidence="14" key="3">
    <citation type="journal article" date="2015" name="FEBS Lett.">
        <title>Cation Diffusion Facilitator family: Structure and function.</title>
        <authorList>
            <person name="Kolaj-Robin O."/>
            <person name="Russell D."/>
            <person name="Hayes K.A."/>
            <person name="Pembroke J.T."/>
            <person name="Soulimane T."/>
        </authorList>
    </citation>
    <scope>NUCLEOTIDE SEQUENCE</scope>
</reference>
<evidence type="ECO:0000256" key="3">
    <source>
        <dbReference type="ARBA" id="ARBA00022448"/>
    </source>
</evidence>
<evidence type="ECO:0000256" key="8">
    <source>
        <dbReference type="ARBA" id="ARBA00023136"/>
    </source>
</evidence>
<dbReference type="InterPro" id="IPR027470">
    <property type="entry name" value="Cation_efflux_CTD"/>
</dbReference>
<evidence type="ECO:0000313" key="13">
    <source>
        <dbReference type="Proteomes" id="UP000675920"/>
    </source>
</evidence>
<evidence type="ECO:0000259" key="12">
    <source>
        <dbReference type="Pfam" id="PF16916"/>
    </source>
</evidence>
<evidence type="ECO:0000313" key="14">
    <source>
        <dbReference type="RefSeq" id="WP_084545297.1"/>
    </source>
</evidence>
<dbReference type="SUPFAM" id="SSF161111">
    <property type="entry name" value="Cation efflux protein transmembrane domain-like"/>
    <property type="match status" value="1"/>
</dbReference>
<organism evidence="13 14">
    <name type="scientific">Derxia gummosa DSM 723</name>
    <dbReference type="NCBI Taxonomy" id="1121388"/>
    <lineage>
        <taxon>Bacteria</taxon>
        <taxon>Pseudomonadati</taxon>
        <taxon>Pseudomonadota</taxon>
        <taxon>Betaproteobacteria</taxon>
        <taxon>Burkholderiales</taxon>
        <taxon>Alcaligenaceae</taxon>
        <taxon>Derxia</taxon>
    </lineage>
</organism>
<dbReference type="SUPFAM" id="SSF160240">
    <property type="entry name" value="Cation efflux protein cytoplasmic domain-like"/>
    <property type="match status" value="1"/>
</dbReference>
<feature type="transmembrane region" description="Helical" evidence="10">
    <location>
        <begin position="245"/>
        <end position="268"/>
    </location>
</feature>
<feature type="compositionally biased region" description="Basic and acidic residues" evidence="9">
    <location>
        <begin position="8"/>
        <end position="29"/>
    </location>
</feature>
<dbReference type="InterPro" id="IPR036837">
    <property type="entry name" value="Cation_efflux_CTD_sf"/>
</dbReference>
<dbReference type="PANTHER" id="PTHR11562:SF17">
    <property type="entry name" value="RE54080P-RELATED"/>
    <property type="match status" value="1"/>
</dbReference>
<dbReference type="NCBIfam" id="TIGR01297">
    <property type="entry name" value="CDF"/>
    <property type="match status" value="1"/>
</dbReference>
<keyword evidence="3" id="KW-0813">Transport</keyword>
<reference evidence="14" key="1">
    <citation type="journal article" date="1997" name="J. Membr. Biol.">
        <title>A novel family of ubiquitous heavy metal ion transport proteins.</title>
        <authorList>
            <person name="Paulsen I.T."/>
            <person name="Saier M.H. Jr."/>
        </authorList>
    </citation>
    <scope>NUCLEOTIDE SEQUENCE</scope>
</reference>
<dbReference type="Proteomes" id="UP000675920">
    <property type="component" value="Unplaced"/>
</dbReference>
<feature type="domain" description="Cation efflux protein transmembrane" evidence="11">
    <location>
        <begin position="87"/>
        <end position="273"/>
    </location>
</feature>
<accession>A0A8B6XBQ2</accession>
<reference evidence="14" key="4">
    <citation type="submission" date="2025-08" db="UniProtKB">
        <authorList>
            <consortium name="RefSeq"/>
        </authorList>
    </citation>
    <scope>IDENTIFICATION</scope>
</reference>